<sequence>AHSHPSSAACP</sequence>
<evidence type="ECO:0000313" key="3">
    <source>
        <dbReference type="Proteomes" id="UP000044602"/>
    </source>
</evidence>
<keyword evidence="3" id="KW-1185">Reference proteome</keyword>
<gene>
    <name evidence="1" type="ORF">BN1708_018580</name>
    <name evidence="2" type="ORF">BN1723_019211</name>
</gene>
<evidence type="ECO:0000313" key="4">
    <source>
        <dbReference type="Proteomes" id="UP000045706"/>
    </source>
</evidence>
<dbReference type="EMBL" id="CVQI01033357">
    <property type="protein sequence ID" value="CRK43495.1"/>
    <property type="molecule type" value="Genomic_DNA"/>
</dbReference>
<reference evidence="3 4" key="1">
    <citation type="submission" date="2015-05" db="EMBL/GenBank/DDBJ databases">
        <authorList>
            <person name="Fogelqvist Johan"/>
        </authorList>
    </citation>
    <scope>NUCLEOTIDE SEQUENCE [LARGE SCALE GENOMIC DNA]</scope>
    <source>
        <strain evidence="1">VL1</strain>
        <strain evidence="2">VL2</strain>
    </source>
</reference>
<dbReference type="Proteomes" id="UP000045706">
    <property type="component" value="Unassembled WGS sequence"/>
</dbReference>
<dbReference type="EMBL" id="CVQH01021534">
    <property type="protein sequence ID" value="CRK30910.1"/>
    <property type="molecule type" value="Genomic_DNA"/>
</dbReference>
<protein>
    <submittedName>
        <fullName evidence="2">Uncharacterized protein</fullName>
    </submittedName>
</protein>
<evidence type="ECO:0000313" key="1">
    <source>
        <dbReference type="EMBL" id="CRK30910.1"/>
    </source>
</evidence>
<proteinExistence type="predicted"/>
<organism evidence="2 4">
    <name type="scientific">Verticillium longisporum</name>
    <name type="common">Verticillium dahliae var. longisporum</name>
    <dbReference type="NCBI Taxonomy" id="100787"/>
    <lineage>
        <taxon>Eukaryota</taxon>
        <taxon>Fungi</taxon>
        <taxon>Dikarya</taxon>
        <taxon>Ascomycota</taxon>
        <taxon>Pezizomycotina</taxon>
        <taxon>Sordariomycetes</taxon>
        <taxon>Hypocreomycetidae</taxon>
        <taxon>Glomerellales</taxon>
        <taxon>Plectosphaerellaceae</taxon>
        <taxon>Verticillium</taxon>
    </lineage>
</organism>
<evidence type="ECO:0000313" key="2">
    <source>
        <dbReference type="EMBL" id="CRK43495.1"/>
    </source>
</evidence>
<feature type="non-terminal residue" evidence="2">
    <location>
        <position position="1"/>
    </location>
</feature>
<dbReference type="Proteomes" id="UP000044602">
    <property type="component" value="Unassembled WGS sequence"/>
</dbReference>
<accession>A0A0G4NB03</accession>
<name>A0A0G4NB03_VERLO</name>